<gene>
    <name evidence="1" type="ORF">CCAND38_370087</name>
</gene>
<dbReference type="EMBL" id="CDOI01000148">
    <property type="protein sequence ID" value="CEN46773.1"/>
    <property type="molecule type" value="Genomic_DNA"/>
</dbReference>
<dbReference type="AlphaFoldDB" id="A0A0B7HVU0"/>
<evidence type="ECO:0000313" key="1">
    <source>
        <dbReference type="EMBL" id="CEN46773.1"/>
    </source>
</evidence>
<keyword evidence="2" id="KW-1185">Reference proteome</keyword>
<dbReference type="Proteomes" id="UP000045051">
    <property type="component" value="Unassembled WGS sequence"/>
</dbReference>
<reference evidence="1 2" key="1">
    <citation type="submission" date="2015-01" db="EMBL/GenBank/DDBJ databases">
        <authorList>
            <person name="MANFREDI Pablo"/>
        </authorList>
    </citation>
    <scope>NUCLEOTIDE SEQUENCE [LARGE SCALE GENOMIC DNA]</scope>
    <source>
        <strain evidence="1 2">CcD38</strain>
    </source>
</reference>
<organism evidence="1 2">
    <name type="scientific">Capnocytophaga canis</name>
    <dbReference type="NCBI Taxonomy" id="1848903"/>
    <lineage>
        <taxon>Bacteria</taxon>
        <taxon>Pseudomonadati</taxon>
        <taxon>Bacteroidota</taxon>
        <taxon>Flavobacteriia</taxon>
        <taxon>Flavobacteriales</taxon>
        <taxon>Flavobacteriaceae</taxon>
        <taxon>Capnocytophaga</taxon>
    </lineage>
</organism>
<name>A0A0B7HVU0_9FLAO</name>
<dbReference type="InterPro" id="IPR025905">
    <property type="entry name" value="NVEALA"/>
</dbReference>
<dbReference type="RefSeq" id="WP_042344415.1">
    <property type="nucleotide sequence ID" value="NZ_CDOH01000035.1"/>
</dbReference>
<evidence type="ECO:0000313" key="2">
    <source>
        <dbReference type="Proteomes" id="UP000045051"/>
    </source>
</evidence>
<protein>
    <submittedName>
        <fullName evidence="1">Uncharacterized protein</fullName>
    </submittedName>
</protein>
<accession>A0A0B7HVU0</accession>
<proteinExistence type="predicted"/>
<sequence length="90" mass="9902">MKSLLVIGIVATDGYGINQSINKDTTELNELTLANLEALADGENGGAGTRYKICYNESVVKVGFTYYDCSNCKIKVYDEKGRGRVSKCFY</sequence>
<dbReference type="Pfam" id="PF14055">
    <property type="entry name" value="NVEALA"/>
    <property type="match status" value="1"/>
</dbReference>